<accession>A0ABQ8T630</accession>
<feature type="region of interest" description="Disordered" evidence="1">
    <location>
        <begin position="77"/>
        <end position="159"/>
    </location>
</feature>
<dbReference type="EMBL" id="JAJSOF020000015">
    <property type="protein sequence ID" value="KAJ4441943.1"/>
    <property type="molecule type" value="Genomic_DNA"/>
</dbReference>
<evidence type="ECO:0000313" key="3">
    <source>
        <dbReference type="Proteomes" id="UP001148838"/>
    </source>
</evidence>
<name>A0ABQ8T630_PERAM</name>
<dbReference type="Proteomes" id="UP001148838">
    <property type="component" value="Unassembled WGS sequence"/>
</dbReference>
<evidence type="ECO:0000313" key="2">
    <source>
        <dbReference type="EMBL" id="KAJ4441943.1"/>
    </source>
</evidence>
<feature type="compositionally biased region" description="Acidic residues" evidence="1">
    <location>
        <begin position="141"/>
        <end position="159"/>
    </location>
</feature>
<gene>
    <name evidence="2" type="ORF">ANN_11806</name>
</gene>
<proteinExistence type="predicted"/>
<reference evidence="2 3" key="1">
    <citation type="journal article" date="2022" name="Allergy">
        <title>Genome assembly and annotation of Periplaneta americana reveal a comprehensive cockroach allergen profile.</title>
        <authorList>
            <person name="Wang L."/>
            <person name="Xiong Q."/>
            <person name="Saelim N."/>
            <person name="Wang L."/>
            <person name="Nong W."/>
            <person name="Wan A.T."/>
            <person name="Shi M."/>
            <person name="Liu X."/>
            <person name="Cao Q."/>
            <person name="Hui J.H.L."/>
            <person name="Sookrung N."/>
            <person name="Leung T.F."/>
            <person name="Tungtrongchitr A."/>
            <person name="Tsui S.K.W."/>
        </authorList>
    </citation>
    <scope>NUCLEOTIDE SEQUENCE [LARGE SCALE GENOMIC DNA]</scope>
    <source>
        <strain evidence="2">PWHHKU_190912</strain>
    </source>
</reference>
<evidence type="ECO:0000256" key="1">
    <source>
        <dbReference type="SAM" id="MobiDB-lite"/>
    </source>
</evidence>
<organism evidence="2 3">
    <name type="scientific">Periplaneta americana</name>
    <name type="common">American cockroach</name>
    <name type="synonym">Blatta americana</name>
    <dbReference type="NCBI Taxonomy" id="6978"/>
    <lineage>
        <taxon>Eukaryota</taxon>
        <taxon>Metazoa</taxon>
        <taxon>Ecdysozoa</taxon>
        <taxon>Arthropoda</taxon>
        <taxon>Hexapoda</taxon>
        <taxon>Insecta</taxon>
        <taxon>Pterygota</taxon>
        <taxon>Neoptera</taxon>
        <taxon>Polyneoptera</taxon>
        <taxon>Dictyoptera</taxon>
        <taxon>Blattodea</taxon>
        <taxon>Blattoidea</taxon>
        <taxon>Blattidae</taxon>
        <taxon>Blattinae</taxon>
        <taxon>Periplaneta</taxon>
    </lineage>
</organism>
<feature type="compositionally biased region" description="Pro residues" evidence="1">
    <location>
        <begin position="87"/>
        <end position="99"/>
    </location>
</feature>
<comment type="caution">
    <text evidence="2">The sequence shown here is derived from an EMBL/GenBank/DDBJ whole genome shotgun (WGS) entry which is preliminary data.</text>
</comment>
<sequence>MLRKIFGAKRDEVTGEWRKLYNDTELHALYSSPDIIRNIKSRRLKWAGHVARMGESRNAYRVVQHRKLPSICSYWVEGKPRKKPQPGNLPQPGIEPGPPGFVARRADRYSTGVDPDSLKPVSKANRIIRTSAEKGSTYRDGDDEDDDDDDDDDDNNNNT</sequence>
<protein>
    <submittedName>
        <fullName evidence="2">Uncharacterized protein</fullName>
    </submittedName>
</protein>
<keyword evidence="3" id="KW-1185">Reference proteome</keyword>